<sequence length="43" mass="4628">MSLRALPLHPPHGPIGRWIPPEKMPLREAGFTVELLGAGNGTL</sequence>
<dbReference type="Proteomes" id="UP000192582">
    <property type="component" value="Unassembled WGS sequence"/>
</dbReference>
<evidence type="ECO:0000313" key="2">
    <source>
        <dbReference type="Proteomes" id="UP000192582"/>
    </source>
</evidence>
<gene>
    <name evidence="1" type="ORF">SAMN00790413_04510</name>
</gene>
<name>A0A1W1UJJ6_9DEIO</name>
<dbReference type="RefSeq" id="WP_281255815.1">
    <property type="nucleotide sequence ID" value="NZ_FWWU01000005.1"/>
</dbReference>
<dbReference type="AlphaFoldDB" id="A0A1W1UJJ6"/>
<keyword evidence="2" id="KW-1185">Reference proteome</keyword>
<organism evidence="1 2">
    <name type="scientific">Deinococcus hopiensis KR-140</name>
    <dbReference type="NCBI Taxonomy" id="695939"/>
    <lineage>
        <taxon>Bacteria</taxon>
        <taxon>Thermotogati</taxon>
        <taxon>Deinococcota</taxon>
        <taxon>Deinococci</taxon>
        <taxon>Deinococcales</taxon>
        <taxon>Deinococcaceae</taxon>
        <taxon>Deinococcus</taxon>
    </lineage>
</organism>
<protein>
    <submittedName>
        <fullName evidence="1">Uncharacterized protein</fullName>
    </submittedName>
</protein>
<dbReference type="EMBL" id="FWWU01000005">
    <property type="protein sequence ID" value="SMB81247.1"/>
    <property type="molecule type" value="Genomic_DNA"/>
</dbReference>
<dbReference type="STRING" id="695939.SAMN00790413_04510"/>
<evidence type="ECO:0000313" key="1">
    <source>
        <dbReference type="EMBL" id="SMB81247.1"/>
    </source>
</evidence>
<proteinExistence type="predicted"/>
<reference evidence="1 2" key="1">
    <citation type="submission" date="2017-04" db="EMBL/GenBank/DDBJ databases">
        <authorList>
            <person name="Afonso C.L."/>
            <person name="Miller P.J."/>
            <person name="Scott M.A."/>
            <person name="Spackman E."/>
            <person name="Goraichik I."/>
            <person name="Dimitrov K.M."/>
            <person name="Suarez D.L."/>
            <person name="Swayne D.E."/>
        </authorList>
    </citation>
    <scope>NUCLEOTIDE SEQUENCE [LARGE SCALE GENOMIC DNA]</scope>
    <source>
        <strain evidence="1 2">KR-140</strain>
    </source>
</reference>
<accession>A0A1W1UJJ6</accession>